<comment type="similarity">
    <text evidence="1">Belongs to the sigma-70 factor family. ECF subfamily.</text>
</comment>
<organism evidence="8">
    <name type="scientific">candidate division WOR-3 bacterium</name>
    <dbReference type="NCBI Taxonomy" id="2052148"/>
    <lineage>
        <taxon>Bacteria</taxon>
        <taxon>Bacteria division WOR-3</taxon>
    </lineage>
</organism>
<dbReference type="InterPro" id="IPR007627">
    <property type="entry name" value="RNA_pol_sigma70_r2"/>
</dbReference>
<dbReference type="InterPro" id="IPR039425">
    <property type="entry name" value="RNA_pol_sigma-70-like"/>
</dbReference>
<dbReference type="EMBL" id="DTOZ01000153">
    <property type="protein sequence ID" value="HGE78505.1"/>
    <property type="molecule type" value="Genomic_DNA"/>
</dbReference>
<dbReference type="Gene3D" id="1.10.1740.10">
    <property type="match status" value="1"/>
</dbReference>
<accession>A0A7V3VUY5</accession>
<keyword evidence="5" id="KW-0804">Transcription</keyword>
<gene>
    <name evidence="8" type="ORF">ENX68_05855</name>
</gene>
<dbReference type="SUPFAM" id="SSF88659">
    <property type="entry name" value="Sigma3 and sigma4 domains of RNA polymerase sigma factors"/>
    <property type="match status" value="1"/>
</dbReference>
<keyword evidence="3" id="KW-0731">Sigma factor</keyword>
<dbReference type="SUPFAM" id="SSF88946">
    <property type="entry name" value="Sigma2 domain of RNA polymerase sigma factors"/>
    <property type="match status" value="1"/>
</dbReference>
<dbReference type="GO" id="GO:0016987">
    <property type="term" value="F:sigma factor activity"/>
    <property type="evidence" value="ECO:0007669"/>
    <property type="project" value="UniProtKB-KW"/>
</dbReference>
<dbReference type="PANTHER" id="PTHR43133">
    <property type="entry name" value="RNA POLYMERASE ECF-TYPE SIGMA FACTO"/>
    <property type="match status" value="1"/>
</dbReference>
<dbReference type="AlphaFoldDB" id="A0A7V3VUY5"/>
<dbReference type="InterPro" id="IPR036388">
    <property type="entry name" value="WH-like_DNA-bd_sf"/>
</dbReference>
<dbReference type="Pfam" id="PF08281">
    <property type="entry name" value="Sigma70_r4_2"/>
    <property type="match status" value="1"/>
</dbReference>
<feature type="domain" description="RNA polymerase sigma-70 region 2" evidence="6">
    <location>
        <begin position="24"/>
        <end position="88"/>
    </location>
</feature>
<evidence type="ECO:0000256" key="1">
    <source>
        <dbReference type="ARBA" id="ARBA00010641"/>
    </source>
</evidence>
<dbReference type="CDD" id="cd06171">
    <property type="entry name" value="Sigma70_r4"/>
    <property type="match status" value="1"/>
</dbReference>
<protein>
    <submittedName>
        <fullName evidence="8">RNA polymerase sigma factor</fullName>
    </submittedName>
</protein>
<evidence type="ECO:0000256" key="2">
    <source>
        <dbReference type="ARBA" id="ARBA00023015"/>
    </source>
</evidence>
<reference evidence="8" key="1">
    <citation type="journal article" date="2020" name="mSystems">
        <title>Genome- and Community-Level Interaction Insights into Carbon Utilization and Element Cycling Functions of Hydrothermarchaeota in Hydrothermal Sediment.</title>
        <authorList>
            <person name="Zhou Z."/>
            <person name="Liu Y."/>
            <person name="Xu W."/>
            <person name="Pan J."/>
            <person name="Luo Z.H."/>
            <person name="Li M."/>
        </authorList>
    </citation>
    <scope>NUCLEOTIDE SEQUENCE [LARGE SCALE GENOMIC DNA]</scope>
    <source>
        <strain evidence="8">SpSt-961</strain>
    </source>
</reference>
<keyword evidence="4" id="KW-0238">DNA-binding</keyword>
<feature type="domain" description="RNA polymerase sigma factor 70 region 4 type 2" evidence="7">
    <location>
        <begin position="115"/>
        <end position="167"/>
    </location>
</feature>
<dbReference type="GO" id="GO:0003677">
    <property type="term" value="F:DNA binding"/>
    <property type="evidence" value="ECO:0007669"/>
    <property type="project" value="UniProtKB-KW"/>
</dbReference>
<evidence type="ECO:0000259" key="6">
    <source>
        <dbReference type="Pfam" id="PF04542"/>
    </source>
</evidence>
<sequence>MPDERELIEGIIRNDEKSCEKLLNLYKGRIFSYILRLIKNYDDAEELTFETFIKFFKSVNSYDPSRSLSSWLFTIAHNLVIDFLRKNKIEYEYIDEMQSTQIDFFDKIEKEKKLKAIERALEELAPLDKEIVILFHKEELSYQEISDILKIPVTTIKTRLHRARRKLRAIVTGYLNSSKL</sequence>
<evidence type="ECO:0000256" key="5">
    <source>
        <dbReference type="ARBA" id="ARBA00023163"/>
    </source>
</evidence>
<evidence type="ECO:0000259" key="7">
    <source>
        <dbReference type="Pfam" id="PF08281"/>
    </source>
</evidence>
<dbReference type="GO" id="GO:0006352">
    <property type="term" value="P:DNA-templated transcription initiation"/>
    <property type="evidence" value="ECO:0007669"/>
    <property type="project" value="InterPro"/>
</dbReference>
<dbReference type="InterPro" id="IPR013325">
    <property type="entry name" value="RNA_pol_sigma_r2"/>
</dbReference>
<dbReference type="PANTHER" id="PTHR43133:SF8">
    <property type="entry name" value="RNA POLYMERASE SIGMA FACTOR HI_1459-RELATED"/>
    <property type="match status" value="1"/>
</dbReference>
<keyword evidence="2" id="KW-0805">Transcription regulation</keyword>
<dbReference type="Gene3D" id="1.10.10.10">
    <property type="entry name" value="Winged helix-like DNA-binding domain superfamily/Winged helix DNA-binding domain"/>
    <property type="match status" value="1"/>
</dbReference>
<dbReference type="InterPro" id="IPR013324">
    <property type="entry name" value="RNA_pol_sigma_r3/r4-like"/>
</dbReference>
<evidence type="ECO:0000313" key="8">
    <source>
        <dbReference type="EMBL" id="HGE78505.1"/>
    </source>
</evidence>
<name>A0A7V3VUY5_UNCW3</name>
<dbReference type="InterPro" id="IPR014284">
    <property type="entry name" value="RNA_pol_sigma-70_dom"/>
</dbReference>
<dbReference type="InterPro" id="IPR013249">
    <property type="entry name" value="RNA_pol_sigma70_r4_t2"/>
</dbReference>
<evidence type="ECO:0000256" key="4">
    <source>
        <dbReference type="ARBA" id="ARBA00023125"/>
    </source>
</evidence>
<dbReference type="Pfam" id="PF04542">
    <property type="entry name" value="Sigma70_r2"/>
    <property type="match status" value="1"/>
</dbReference>
<dbReference type="NCBIfam" id="TIGR02937">
    <property type="entry name" value="sigma70-ECF"/>
    <property type="match status" value="1"/>
</dbReference>
<proteinExistence type="inferred from homology"/>
<evidence type="ECO:0000256" key="3">
    <source>
        <dbReference type="ARBA" id="ARBA00023082"/>
    </source>
</evidence>
<comment type="caution">
    <text evidence="8">The sequence shown here is derived from an EMBL/GenBank/DDBJ whole genome shotgun (WGS) entry which is preliminary data.</text>
</comment>